<sequence>MPTSGRPFGFFPLDLILPFVCELGLKIGMSSPQDTAEHSVKRWRENRGYQCSDFGVQADALLVFVLVNDIA</sequence>
<organism evidence="1 2">
    <name type="scientific">Jannaschia aquimarina</name>
    <dbReference type="NCBI Taxonomy" id="935700"/>
    <lineage>
        <taxon>Bacteria</taxon>
        <taxon>Pseudomonadati</taxon>
        <taxon>Pseudomonadota</taxon>
        <taxon>Alphaproteobacteria</taxon>
        <taxon>Rhodobacterales</taxon>
        <taxon>Roseobacteraceae</taxon>
        <taxon>Jannaschia</taxon>
    </lineage>
</organism>
<comment type="caution">
    <text evidence="1">The sequence shown here is derived from an EMBL/GenBank/DDBJ whole genome shotgun (WGS) entry which is preliminary data.</text>
</comment>
<dbReference type="EMBL" id="JYFE01000081">
    <property type="protein sequence ID" value="KIT14253.1"/>
    <property type="molecule type" value="Genomic_DNA"/>
</dbReference>
<keyword evidence="2" id="KW-1185">Reference proteome</keyword>
<accession>A0A0D1D2B2</accession>
<reference evidence="1 2" key="1">
    <citation type="submission" date="2015-02" db="EMBL/GenBank/DDBJ databases">
        <title>Genome Sequence of Jannaschia aquimarina DSM28248, a member of the Roseobacter clade.</title>
        <authorList>
            <person name="Voget S."/>
            <person name="Daniel R."/>
        </authorList>
    </citation>
    <scope>NUCLEOTIDE SEQUENCE [LARGE SCALE GENOMIC DNA]</scope>
    <source>
        <strain evidence="1 2">GSW-M26</strain>
    </source>
</reference>
<evidence type="ECO:0000313" key="1">
    <source>
        <dbReference type="EMBL" id="KIT14253.1"/>
    </source>
</evidence>
<dbReference type="Proteomes" id="UP000032232">
    <property type="component" value="Unassembled WGS sequence"/>
</dbReference>
<gene>
    <name evidence="1" type="ORF">jaqu_40470</name>
</gene>
<evidence type="ECO:0000313" key="2">
    <source>
        <dbReference type="Proteomes" id="UP000032232"/>
    </source>
</evidence>
<proteinExistence type="predicted"/>
<dbReference type="AlphaFoldDB" id="A0A0D1D2B2"/>
<protein>
    <submittedName>
        <fullName evidence="1">Uncharacterized protein</fullName>
    </submittedName>
</protein>
<dbReference type="PATRIC" id="fig|935700.4.peg.4172"/>
<name>A0A0D1D2B2_9RHOB</name>